<dbReference type="Pfam" id="PF00010">
    <property type="entry name" value="HLH"/>
    <property type="match status" value="1"/>
</dbReference>
<keyword evidence="5" id="KW-0539">Nucleus</keyword>
<dbReference type="GO" id="GO:0046983">
    <property type="term" value="F:protein dimerization activity"/>
    <property type="evidence" value="ECO:0007669"/>
    <property type="project" value="InterPro"/>
</dbReference>
<feature type="compositionally biased region" description="Basic and acidic residues" evidence="6">
    <location>
        <begin position="231"/>
        <end position="246"/>
    </location>
</feature>
<dbReference type="FunFam" id="4.10.280.10:FF:000053">
    <property type="entry name" value="BHLH transcription factor"/>
    <property type="match status" value="1"/>
</dbReference>
<protein>
    <recommendedName>
        <fullName evidence="7">BHLH domain-containing protein</fullName>
    </recommendedName>
</protein>
<keyword evidence="3" id="KW-0238">DNA-binding</keyword>
<evidence type="ECO:0000256" key="6">
    <source>
        <dbReference type="SAM" id="MobiDB-lite"/>
    </source>
</evidence>
<dbReference type="AlphaFoldDB" id="A0AAV1ASC5"/>
<feature type="domain" description="BHLH" evidence="7">
    <location>
        <begin position="313"/>
        <end position="362"/>
    </location>
</feature>
<evidence type="ECO:0000313" key="8">
    <source>
        <dbReference type="EMBL" id="CAI8611955.1"/>
    </source>
</evidence>
<feature type="region of interest" description="Disordered" evidence="6">
    <location>
        <begin position="231"/>
        <end position="273"/>
    </location>
</feature>
<evidence type="ECO:0000256" key="1">
    <source>
        <dbReference type="ARBA" id="ARBA00004123"/>
    </source>
</evidence>
<dbReference type="Gene3D" id="4.10.280.10">
    <property type="entry name" value="Helix-loop-helix DNA-binding domain"/>
    <property type="match status" value="1"/>
</dbReference>
<sequence length="407" mass="45610">MENLSWDDDDSQLVANIPILWNTQPQDLARDYSISNPSSTFLSYQMQEMQKVQSGGGISWEESLIFQSYPSLSVNIHSPNNYVPDFNMVHQQNSKSTTTCSLESSLDCLLSATTNSNTDANSVQDDGISMIFSDCKNRNLCNFNAVSSGESESANASSISARNKDMQYSFKELDETLSQTSSDHQGKIIENSKVYSTKRTNIDHYDPYFSITTQNSSSSATIEFGFKLISEKPPKSKKPRWDDDNNKCPGSSNINFQQPNSSLSLSNSSIHEEPDPEAIAQMKEMIYRAAAFRPVMNLGLEVMEKPKRKNVKISNDPQTVAARQRRERISERIRVLQKIVPGGTKMDTASMLDEAANYLKFLRSQVKALENLGNKIDTMNNCPPSSIPFSFNPSIPMHNPNDHIQYS</sequence>
<evidence type="ECO:0000256" key="3">
    <source>
        <dbReference type="ARBA" id="ARBA00023125"/>
    </source>
</evidence>
<dbReference type="PROSITE" id="PS50888">
    <property type="entry name" value="BHLH"/>
    <property type="match status" value="1"/>
</dbReference>
<dbReference type="GO" id="GO:0003700">
    <property type="term" value="F:DNA-binding transcription factor activity"/>
    <property type="evidence" value="ECO:0007669"/>
    <property type="project" value="InterPro"/>
</dbReference>
<dbReference type="Proteomes" id="UP001157006">
    <property type="component" value="Chromosome 5"/>
</dbReference>
<keyword evidence="4" id="KW-0804">Transcription</keyword>
<dbReference type="InterPro" id="IPR036638">
    <property type="entry name" value="HLH_DNA-bd_sf"/>
</dbReference>
<dbReference type="SMART" id="SM00353">
    <property type="entry name" value="HLH"/>
    <property type="match status" value="1"/>
</dbReference>
<dbReference type="SUPFAM" id="SSF47459">
    <property type="entry name" value="HLH, helix-loop-helix DNA-binding domain"/>
    <property type="match status" value="1"/>
</dbReference>
<dbReference type="EMBL" id="OX451740">
    <property type="protein sequence ID" value="CAI8611955.1"/>
    <property type="molecule type" value="Genomic_DNA"/>
</dbReference>
<organism evidence="8 9">
    <name type="scientific">Vicia faba</name>
    <name type="common">Broad bean</name>
    <name type="synonym">Faba vulgaris</name>
    <dbReference type="NCBI Taxonomy" id="3906"/>
    <lineage>
        <taxon>Eukaryota</taxon>
        <taxon>Viridiplantae</taxon>
        <taxon>Streptophyta</taxon>
        <taxon>Embryophyta</taxon>
        <taxon>Tracheophyta</taxon>
        <taxon>Spermatophyta</taxon>
        <taxon>Magnoliopsida</taxon>
        <taxon>eudicotyledons</taxon>
        <taxon>Gunneridae</taxon>
        <taxon>Pentapetalae</taxon>
        <taxon>rosids</taxon>
        <taxon>fabids</taxon>
        <taxon>Fabales</taxon>
        <taxon>Fabaceae</taxon>
        <taxon>Papilionoideae</taxon>
        <taxon>50 kb inversion clade</taxon>
        <taxon>NPAAA clade</taxon>
        <taxon>Hologalegina</taxon>
        <taxon>IRL clade</taxon>
        <taxon>Fabeae</taxon>
        <taxon>Vicia</taxon>
    </lineage>
</organism>
<evidence type="ECO:0000256" key="2">
    <source>
        <dbReference type="ARBA" id="ARBA00023015"/>
    </source>
</evidence>
<dbReference type="PANTHER" id="PTHR45914:SF12">
    <property type="entry name" value="TRANSCRIPTION FACTOR BHLH87"/>
    <property type="match status" value="1"/>
</dbReference>
<gene>
    <name evidence="8" type="ORF">VFH_V010480</name>
</gene>
<evidence type="ECO:0000256" key="5">
    <source>
        <dbReference type="ARBA" id="ARBA00023242"/>
    </source>
</evidence>
<feature type="compositionally biased region" description="Polar residues" evidence="6">
    <location>
        <begin position="248"/>
        <end position="259"/>
    </location>
</feature>
<keyword evidence="9" id="KW-1185">Reference proteome</keyword>
<dbReference type="InterPro" id="IPR011598">
    <property type="entry name" value="bHLH_dom"/>
</dbReference>
<evidence type="ECO:0000259" key="7">
    <source>
        <dbReference type="PROSITE" id="PS50888"/>
    </source>
</evidence>
<feature type="compositionally biased region" description="Low complexity" evidence="6">
    <location>
        <begin position="260"/>
        <end position="269"/>
    </location>
</feature>
<proteinExistence type="predicted"/>
<keyword evidence="2" id="KW-0805">Transcription regulation</keyword>
<comment type="subcellular location">
    <subcellularLocation>
        <location evidence="1">Nucleus</location>
    </subcellularLocation>
</comment>
<name>A0AAV1ASC5_VICFA</name>
<dbReference type="PANTHER" id="PTHR45914">
    <property type="entry name" value="TRANSCRIPTION FACTOR HEC3-RELATED"/>
    <property type="match status" value="1"/>
</dbReference>
<reference evidence="8 9" key="1">
    <citation type="submission" date="2023-01" db="EMBL/GenBank/DDBJ databases">
        <authorList>
            <person name="Kreplak J."/>
        </authorList>
    </citation>
    <scope>NUCLEOTIDE SEQUENCE [LARGE SCALE GENOMIC DNA]</scope>
</reference>
<dbReference type="GO" id="GO:0003677">
    <property type="term" value="F:DNA binding"/>
    <property type="evidence" value="ECO:0007669"/>
    <property type="project" value="UniProtKB-KW"/>
</dbReference>
<dbReference type="GO" id="GO:0005634">
    <property type="term" value="C:nucleus"/>
    <property type="evidence" value="ECO:0007669"/>
    <property type="project" value="UniProtKB-SubCell"/>
</dbReference>
<dbReference type="InterPro" id="IPR045843">
    <property type="entry name" value="IND-like"/>
</dbReference>
<evidence type="ECO:0000256" key="4">
    <source>
        <dbReference type="ARBA" id="ARBA00023163"/>
    </source>
</evidence>
<accession>A0AAV1ASC5</accession>
<evidence type="ECO:0000313" key="9">
    <source>
        <dbReference type="Proteomes" id="UP001157006"/>
    </source>
</evidence>